<dbReference type="InterPro" id="IPR001229">
    <property type="entry name" value="Jacalin-like_lectin_dom"/>
</dbReference>
<dbReference type="EMBL" id="CAACVS010000425">
    <property type="protein sequence ID" value="VEU42216.1"/>
    <property type="molecule type" value="Genomic_DNA"/>
</dbReference>
<dbReference type="AlphaFoldDB" id="A0A448ZJS6"/>
<proteinExistence type="predicted"/>
<evidence type="ECO:0000313" key="2">
    <source>
        <dbReference type="EMBL" id="VEU42216.1"/>
    </source>
</evidence>
<feature type="domain" description="Jacalin-type lectin" evidence="1">
    <location>
        <begin position="14"/>
        <end position="175"/>
    </location>
</feature>
<keyword evidence="3" id="KW-1185">Reference proteome</keyword>
<dbReference type="Proteomes" id="UP000291116">
    <property type="component" value="Unassembled WGS sequence"/>
</dbReference>
<dbReference type="SUPFAM" id="SSF51101">
    <property type="entry name" value="Mannose-binding lectins"/>
    <property type="match status" value="1"/>
</dbReference>
<sequence>MVVNREGMKCLMSLNKQEAVGGKGGYAFDSGCNISGLRKVHIHAGPYAHGTVKYHALINRVFFEFDTPFHQNSEQEPCIHVFGGVEMYAKNTTYSVFLVPENDPIARIDVWSDNLVTGLQFTMASGAVSQVYGSISPTKSSKSSFEPKDDSLWQLVGIHGSCGTVVDSLGFTFGRVSEVVNKDDEIGSRDFKFERVATVLSGEVVNKDDEENCQ</sequence>
<reference evidence="2 3" key="1">
    <citation type="submission" date="2019-01" db="EMBL/GenBank/DDBJ databases">
        <authorList>
            <person name="Ferrante I. M."/>
        </authorList>
    </citation>
    <scope>NUCLEOTIDE SEQUENCE [LARGE SCALE GENOMIC DNA]</scope>
    <source>
        <strain evidence="2 3">B856</strain>
    </source>
</reference>
<dbReference type="Gene3D" id="2.100.10.30">
    <property type="entry name" value="Jacalin-like lectin domain"/>
    <property type="match status" value="1"/>
</dbReference>
<name>A0A448ZJS6_9STRA</name>
<organism evidence="2 3">
    <name type="scientific">Pseudo-nitzschia multistriata</name>
    <dbReference type="NCBI Taxonomy" id="183589"/>
    <lineage>
        <taxon>Eukaryota</taxon>
        <taxon>Sar</taxon>
        <taxon>Stramenopiles</taxon>
        <taxon>Ochrophyta</taxon>
        <taxon>Bacillariophyta</taxon>
        <taxon>Bacillariophyceae</taxon>
        <taxon>Bacillariophycidae</taxon>
        <taxon>Bacillariales</taxon>
        <taxon>Bacillariaceae</taxon>
        <taxon>Pseudo-nitzschia</taxon>
    </lineage>
</organism>
<gene>
    <name evidence="2" type="ORF">PSNMU_V1.4_AUG-EV-PASAV3_0091700</name>
</gene>
<dbReference type="Pfam" id="PF01419">
    <property type="entry name" value="Jacalin"/>
    <property type="match status" value="1"/>
</dbReference>
<dbReference type="InterPro" id="IPR036404">
    <property type="entry name" value="Jacalin-like_lectin_dom_sf"/>
</dbReference>
<dbReference type="OrthoDB" id="53069at2759"/>
<accession>A0A448ZJS6</accession>
<evidence type="ECO:0000313" key="3">
    <source>
        <dbReference type="Proteomes" id="UP000291116"/>
    </source>
</evidence>
<dbReference type="SMART" id="SM00915">
    <property type="entry name" value="Jacalin"/>
    <property type="match status" value="1"/>
</dbReference>
<dbReference type="PROSITE" id="PS51752">
    <property type="entry name" value="JACALIN_LECTIN"/>
    <property type="match status" value="1"/>
</dbReference>
<protein>
    <recommendedName>
        <fullName evidence="1">Jacalin-type lectin domain-containing protein</fullName>
    </recommendedName>
</protein>
<evidence type="ECO:0000259" key="1">
    <source>
        <dbReference type="PROSITE" id="PS51752"/>
    </source>
</evidence>